<dbReference type="Gene3D" id="2.60.40.1120">
    <property type="entry name" value="Carboxypeptidase-like, regulatory domain"/>
    <property type="match status" value="1"/>
</dbReference>
<dbReference type="SUPFAM" id="SSF56935">
    <property type="entry name" value="Porins"/>
    <property type="match status" value="1"/>
</dbReference>
<dbReference type="GO" id="GO:0009279">
    <property type="term" value="C:cell outer membrane"/>
    <property type="evidence" value="ECO:0007669"/>
    <property type="project" value="UniProtKB-SubCell"/>
</dbReference>
<keyword evidence="2 8" id="KW-0813">Transport</keyword>
<evidence type="ECO:0000313" key="14">
    <source>
        <dbReference type="Proteomes" id="UP000263900"/>
    </source>
</evidence>
<protein>
    <submittedName>
        <fullName evidence="13">TonB-dependent receptor</fullName>
    </submittedName>
</protein>
<evidence type="ECO:0000259" key="12">
    <source>
        <dbReference type="Pfam" id="PF07715"/>
    </source>
</evidence>
<feature type="signal peptide" evidence="10">
    <location>
        <begin position="1"/>
        <end position="20"/>
    </location>
</feature>
<feature type="domain" description="TonB-dependent receptor-like beta-barrel" evidence="11">
    <location>
        <begin position="410"/>
        <end position="781"/>
    </location>
</feature>
<dbReference type="Pfam" id="PF00593">
    <property type="entry name" value="TonB_dep_Rec_b-barrel"/>
    <property type="match status" value="1"/>
</dbReference>
<evidence type="ECO:0000256" key="10">
    <source>
        <dbReference type="SAM" id="SignalP"/>
    </source>
</evidence>
<evidence type="ECO:0000256" key="5">
    <source>
        <dbReference type="ARBA" id="ARBA00023077"/>
    </source>
</evidence>
<dbReference type="NCBIfam" id="TIGR04056">
    <property type="entry name" value="OMP_RagA_SusC"/>
    <property type="match status" value="1"/>
</dbReference>
<keyword evidence="7 8" id="KW-0998">Cell outer membrane</keyword>
<dbReference type="InterPro" id="IPR036942">
    <property type="entry name" value="Beta-barrel_TonB_sf"/>
</dbReference>
<dbReference type="InterPro" id="IPR023996">
    <property type="entry name" value="TonB-dep_OMP_SusC/RagA"/>
</dbReference>
<organism evidence="13 14">
    <name type="scientific">Paraflavitalea soli</name>
    <dbReference type="NCBI Taxonomy" id="2315862"/>
    <lineage>
        <taxon>Bacteria</taxon>
        <taxon>Pseudomonadati</taxon>
        <taxon>Bacteroidota</taxon>
        <taxon>Chitinophagia</taxon>
        <taxon>Chitinophagales</taxon>
        <taxon>Chitinophagaceae</taxon>
        <taxon>Paraflavitalea</taxon>
    </lineage>
</organism>
<keyword evidence="4 8" id="KW-0812">Transmembrane</keyword>
<dbReference type="SUPFAM" id="SSF49464">
    <property type="entry name" value="Carboxypeptidase regulatory domain-like"/>
    <property type="match status" value="1"/>
</dbReference>
<dbReference type="EMBL" id="CP032157">
    <property type="protein sequence ID" value="AXY78839.1"/>
    <property type="molecule type" value="Genomic_DNA"/>
</dbReference>
<evidence type="ECO:0000256" key="7">
    <source>
        <dbReference type="ARBA" id="ARBA00023237"/>
    </source>
</evidence>
<dbReference type="InterPro" id="IPR012910">
    <property type="entry name" value="Plug_dom"/>
</dbReference>
<comment type="subcellular location">
    <subcellularLocation>
        <location evidence="1 8">Cell outer membrane</location>
        <topology evidence="1 8">Multi-pass membrane protein</topology>
    </subcellularLocation>
</comment>
<dbReference type="InterPro" id="IPR037066">
    <property type="entry name" value="Plug_dom_sf"/>
</dbReference>
<comment type="similarity">
    <text evidence="8 9">Belongs to the TonB-dependent receptor family.</text>
</comment>
<dbReference type="Proteomes" id="UP000263900">
    <property type="component" value="Chromosome"/>
</dbReference>
<keyword evidence="5 9" id="KW-0798">TonB box</keyword>
<keyword evidence="3 8" id="KW-1134">Transmembrane beta strand</keyword>
<evidence type="ECO:0000256" key="9">
    <source>
        <dbReference type="RuleBase" id="RU003357"/>
    </source>
</evidence>
<evidence type="ECO:0000313" key="13">
    <source>
        <dbReference type="EMBL" id="AXY78839.1"/>
    </source>
</evidence>
<dbReference type="Gene3D" id="2.170.130.10">
    <property type="entry name" value="TonB-dependent receptor, plug domain"/>
    <property type="match status" value="1"/>
</dbReference>
<proteinExistence type="inferred from homology"/>
<evidence type="ECO:0000256" key="1">
    <source>
        <dbReference type="ARBA" id="ARBA00004571"/>
    </source>
</evidence>
<dbReference type="InterPro" id="IPR023997">
    <property type="entry name" value="TonB-dep_OMP_SusC/RagA_CS"/>
</dbReference>
<dbReference type="KEGG" id="pseg:D3H65_30530"/>
<keyword evidence="6 8" id="KW-0472">Membrane</keyword>
<name>A0A3B7N035_9BACT</name>
<dbReference type="RefSeq" id="WP_119054715.1">
    <property type="nucleotide sequence ID" value="NZ_CP032157.1"/>
</dbReference>
<dbReference type="Gene3D" id="2.40.170.20">
    <property type="entry name" value="TonB-dependent receptor, beta-barrel domain"/>
    <property type="match status" value="1"/>
</dbReference>
<dbReference type="InterPro" id="IPR008969">
    <property type="entry name" value="CarboxyPept-like_regulatory"/>
</dbReference>
<dbReference type="NCBIfam" id="TIGR04057">
    <property type="entry name" value="SusC_RagA_signa"/>
    <property type="match status" value="1"/>
</dbReference>
<feature type="domain" description="TonB-dependent receptor plug" evidence="12">
    <location>
        <begin position="114"/>
        <end position="232"/>
    </location>
</feature>
<keyword evidence="14" id="KW-1185">Reference proteome</keyword>
<evidence type="ECO:0000256" key="8">
    <source>
        <dbReference type="PROSITE-ProRule" id="PRU01360"/>
    </source>
</evidence>
<evidence type="ECO:0000256" key="6">
    <source>
        <dbReference type="ARBA" id="ARBA00023136"/>
    </source>
</evidence>
<evidence type="ECO:0000256" key="2">
    <source>
        <dbReference type="ARBA" id="ARBA00022448"/>
    </source>
</evidence>
<keyword evidence="10" id="KW-0732">Signal</keyword>
<evidence type="ECO:0000256" key="4">
    <source>
        <dbReference type="ARBA" id="ARBA00022692"/>
    </source>
</evidence>
<gene>
    <name evidence="13" type="ORF">D3H65_30530</name>
</gene>
<dbReference type="InterPro" id="IPR000531">
    <property type="entry name" value="Beta-barrel_TonB"/>
</dbReference>
<evidence type="ECO:0000259" key="11">
    <source>
        <dbReference type="Pfam" id="PF00593"/>
    </source>
</evidence>
<dbReference type="InterPro" id="IPR039426">
    <property type="entry name" value="TonB-dep_rcpt-like"/>
</dbReference>
<dbReference type="PROSITE" id="PS52016">
    <property type="entry name" value="TONB_DEPENDENT_REC_3"/>
    <property type="match status" value="1"/>
</dbReference>
<dbReference type="OrthoDB" id="9768177at2"/>
<dbReference type="Pfam" id="PF07715">
    <property type="entry name" value="Plug"/>
    <property type="match status" value="1"/>
</dbReference>
<feature type="chain" id="PRO_5017727964" evidence="10">
    <location>
        <begin position="21"/>
        <end position="1039"/>
    </location>
</feature>
<accession>A0A3B7N035</accession>
<dbReference type="AlphaFoldDB" id="A0A3B7N035"/>
<keyword evidence="13" id="KW-0675">Receptor</keyword>
<dbReference type="Pfam" id="PF13715">
    <property type="entry name" value="CarbopepD_reg_2"/>
    <property type="match status" value="1"/>
</dbReference>
<evidence type="ECO:0000256" key="3">
    <source>
        <dbReference type="ARBA" id="ARBA00022452"/>
    </source>
</evidence>
<sequence length="1039" mass="112027">MRKTLMFVVSMLLLTGSLFAQNRVITGKVTDEKGGPIPNASVMIKGSNTGATTNGEGAFSITVPASAKVLVISSIGLSAAEVTIGNKTTIDVSLKSLDKELQEVVVVGYGTQKKSSVTANIVTVKGSAIADKPAPSFDASLGGRAAGVQITIPNGVVNNPPVFRIRGTNSINLSTYPLIVVDGVPTFTGDVSGTLAASNALASINPADIESMDILKDAAATAIYGSRGANGVVLITTKKGKRGKAKVVYDGWAGWTKPTRLWDMMNADQYMEIKNEGLANLATPAAPRYLPTPGPDGQNINTNWYDYAYRTGFSHSHNVSISGGSDATTFYFSAGLTDQQGMILKNSFNRKNIRFNVDHRVNKVLSAGMNANYSNEYNKAAANSGSLPGAAFASAGLARLALTLPPNISPYKNDGSYNTNGNAIGPMNNKETIGFWNPVPIIDNNYSNAENDHIQGNVYVQLKPIPDVTLRTNYGIDYLNVDNRGFNTALIGDGFPTGSSFGNLQKNKRWVWTTTAQYDHTFFDKHTVSLLAGTEQQRTTNEGYGLSRTQLSDPFYNNIQGGWLTNNTSGLALGENYLWSGFSRLNYDYDRKYFLSGSFRRDGYSAFADGLEYGNFYSFSAGWDLAQEKFFANSPLSRIVNAFKLRGSYGTSGNISGIGNFASNSFYSAGYYNGAATLAFSQAGNPNLTWETSKKTDIGFSFGLFNDLITGEVAYYKNDVDGLLLNVPMAPSTGMPNNPLTNIGAMYNKGIEVTLNASPVSTKDFRWTTSFNYTYNENKVTTLAPGVPFITSVTGLETVNITMPNYPISYLYVIPTAGVNPATGQRIFVNAKGEKVQYNHAAAVGARYTYLDGTLAPAIDAGKDQVPMYNSIPRFYGGFDNNFNYKNFDLNVLVTYQGGFYVYNGTQASIRDQRFWNSETAVLRRWKKAGDVTDIPRVVYGDNVSNGSANPISENVQKGDFIKLRNVALGYSLPAKAAQKLGIANARFYVSGQNLGIITKYKGPDPEVSSNGNGNGNQGVDRNSVGNAITMTVGLTVGF</sequence>
<reference evidence="13 14" key="1">
    <citation type="submission" date="2018-09" db="EMBL/GenBank/DDBJ databases">
        <title>Genome sequencing of strain 6GH32-13.</title>
        <authorList>
            <person name="Weon H.-Y."/>
            <person name="Heo J."/>
            <person name="Kwon S.-W."/>
        </authorList>
    </citation>
    <scope>NUCLEOTIDE SEQUENCE [LARGE SCALE GENOMIC DNA]</scope>
    <source>
        <strain evidence="13 14">5GH32-13</strain>
    </source>
</reference>